<evidence type="ECO:0000313" key="5">
    <source>
        <dbReference type="RefSeq" id="XP_010501507.1"/>
    </source>
</evidence>
<organism evidence="4 5">
    <name type="scientific">Camelina sativa</name>
    <name type="common">False flax</name>
    <name type="synonym">Myagrum sativum</name>
    <dbReference type="NCBI Taxonomy" id="90675"/>
    <lineage>
        <taxon>Eukaryota</taxon>
        <taxon>Viridiplantae</taxon>
        <taxon>Streptophyta</taxon>
        <taxon>Embryophyta</taxon>
        <taxon>Tracheophyta</taxon>
        <taxon>Spermatophyta</taxon>
        <taxon>Magnoliopsida</taxon>
        <taxon>eudicotyledons</taxon>
        <taxon>Gunneridae</taxon>
        <taxon>Pentapetalae</taxon>
        <taxon>rosids</taxon>
        <taxon>malvids</taxon>
        <taxon>Brassicales</taxon>
        <taxon>Brassicaceae</taxon>
        <taxon>Camelineae</taxon>
        <taxon>Camelina</taxon>
    </lineage>
</organism>
<sequence length="678" mass="75887">MRPEVAGCYYDEEKKRYFPFLGRSKFSSFSSITKRSHDSKPVQESNYQKRTKLKALTLLSSRELNGKVIHVNKKKSNFEEEIYKTQGSTPPVWKYPSTKNTGNAALKYMQIDIQTSRGLTRKNILVAGSTGGTLSVLSVLGVARTFYGVRRLPHSFRPEVSSISSIQLIGRSDNFHPVNRALITTLRRTGRRSVFFLNLAEGRNTITTQSIQRSDDVPFECTIWTADCNISGSHAALGTDLGAALVDLETGAGSYFLRSESDVLALQFHQSGNIVQCGLRNGAIVSLDLRERPRLTRHQIRHHQSSSQAGQTTTNKQWFEVLLRYSFVWKYPSTKNTGNAALKYMQIDIQTSRGLTRKNILVAGSTGGTLSVLSVLGVARTFYGVRRLPHSFRPEVSSISSIQLIGRSDNFHPVNRALITTLRRTGRRSVFFLNLAEGRNTITTQSIQRSDDVPFECTIWTADCNISGSHAALGTDLGAALVDLETGAGSYFLRSESDVLALQFHQSGNIVQCGLRNGAIVSLDLRERPRLTRHQIRHHQSSSQAGQTTTNKQWFELHGHINPSQLIYMPSSLTCLKTLKTYDQYLMASSMDGTIRLYDQRMVNKGVAVQTYEGHVNSNFRIKFGVDPSERFLISGGTDCYTRIWSIKSGQLLSENKFSNTVPSVVCWSAVERQRLEW</sequence>
<dbReference type="InterPro" id="IPR015943">
    <property type="entry name" value="WD40/YVTN_repeat-like_dom_sf"/>
</dbReference>
<dbReference type="GeneID" id="104778767"/>
<proteinExistence type="predicted"/>
<reference evidence="5" key="2">
    <citation type="submission" date="2025-08" db="UniProtKB">
        <authorList>
            <consortium name="RefSeq"/>
        </authorList>
    </citation>
    <scope>IDENTIFICATION</scope>
    <source>
        <tissue evidence="5">Leaf</tissue>
    </source>
</reference>
<dbReference type="PROSITE" id="PS50082">
    <property type="entry name" value="WD_REPEATS_2"/>
    <property type="match status" value="1"/>
</dbReference>
<dbReference type="SUPFAM" id="SSF50998">
    <property type="entry name" value="Quinoprotein alcohol dehydrogenase-like"/>
    <property type="match status" value="1"/>
</dbReference>
<dbReference type="InterPro" id="IPR011047">
    <property type="entry name" value="Quinoprotein_ADH-like_sf"/>
</dbReference>
<dbReference type="InterPro" id="IPR001680">
    <property type="entry name" value="WD40_rpt"/>
</dbReference>
<dbReference type="SMART" id="SM00320">
    <property type="entry name" value="WD40"/>
    <property type="match status" value="2"/>
</dbReference>
<evidence type="ECO:0000256" key="3">
    <source>
        <dbReference type="PROSITE-ProRule" id="PRU00221"/>
    </source>
</evidence>
<dbReference type="PANTHER" id="PTHR44472">
    <property type="entry name" value="DDB1- AND CUL4-ASSOCIATED FACTOR 4-RELATED"/>
    <property type="match status" value="1"/>
</dbReference>
<feature type="repeat" description="WD" evidence="3">
    <location>
        <begin position="612"/>
        <end position="655"/>
    </location>
</feature>
<dbReference type="Proteomes" id="UP000694864">
    <property type="component" value="Chromosome 3"/>
</dbReference>
<dbReference type="RefSeq" id="XP_010501507.1">
    <property type="nucleotide sequence ID" value="XM_010503205.2"/>
</dbReference>
<dbReference type="Gene3D" id="2.130.10.10">
    <property type="entry name" value="YVTN repeat-like/Quinoprotein amine dehydrogenase"/>
    <property type="match status" value="1"/>
</dbReference>
<protein>
    <submittedName>
        <fullName evidence="5">Uncharacterized protein LOC104778767</fullName>
    </submittedName>
</protein>
<keyword evidence="4" id="KW-1185">Reference proteome</keyword>
<evidence type="ECO:0000256" key="1">
    <source>
        <dbReference type="ARBA" id="ARBA00022574"/>
    </source>
</evidence>
<evidence type="ECO:0000313" key="4">
    <source>
        <dbReference type="Proteomes" id="UP000694864"/>
    </source>
</evidence>
<dbReference type="InterPro" id="IPR052254">
    <property type="entry name" value="CUL4-DDB1_E3_ligase_receptor"/>
</dbReference>
<gene>
    <name evidence="5" type="primary">LOC104778767</name>
</gene>
<name>A0ABM0YIP9_CAMSA</name>
<keyword evidence="1 3" id="KW-0853">WD repeat</keyword>
<dbReference type="PANTHER" id="PTHR44472:SF1">
    <property type="entry name" value="DDB1 AND CUL4 ASSOCIATED FACTOR 4"/>
    <property type="match status" value="1"/>
</dbReference>
<keyword evidence="2" id="KW-0677">Repeat</keyword>
<evidence type="ECO:0000256" key="2">
    <source>
        <dbReference type="ARBA" id="ARBA00022737"/>
    </source>
</evidence>
<accession>A0ABM0YIP9</accession>
<dbReference type="Pfam" id="PF23761">
    <property type="entry name" value="Beta-prop_DCAF4"/>
    <property type="match status" value="1"/>
</dbReference>
<reference evidence="4" key="1">
    <citation type="journal article" date="2014" name="Nat. Commun.">
        <title>The emerging biofuel crop Camelina sativa retains a highly undifferentiated hexaploid genome structure.</title>
        <authorList>
            <person name="Kagale S."/>
            <person name="Koh C."/>
            <person name="Nixon J."/>
            <person name="Bollina V."/>
            <person name="Clarke W.E."/>
            <person name="Tuteja R."/>
            <person name="Spillane C."/>
            <person name="Robinson S.J."/>
            <person name="Links M.G."/>
            <person name="Clarke C."/>
            <person name="Higgins E.E."/>
            <person name="Huebert T."/>
            <person name="Sharpe A.G."/>
            <person name="Parkin I.A."/>
        </authorList>
    </citation>
    <scope>NUCLEOTIDE SEQUENCE [LARGE SCALE GENOMIC DNA]</scope>
    <source>
        <strain evidence="4">cv. DH55</strain>
    </source>
</reference>